<feature type="domain" description="Reverse transcriptase Ty1/copia-type" evidence="2">
    <location>
        <begin position="159"/>
        <end position="212"/>
    </location>
</feature>
<dbReference type="Pfam" id="PF07727">
    <property type="entry name" value="RVT_2"/>
    <property type="match status" value="1"/>
</dbReference>
<dbReference type="VEuPathDB" id="FungiDB:VP01_4672g1"/>
<dbReference type="EMBL" id="LAVV01009804">
    <property type="protein sequence ID" value="KNZ49955.1"/>
    <property type="molecule type" value="Genomic_DNA"/>
</dbReference>
<comment type="caution">
    <text evidence="3">The sequence shown here is derived from an EMBL/GenBank/DDBJ whole genome shotgun (WGS) entry which is preliminary data.</text>
</comment>
<dbReference type="Proteomes" id="UP000037035">
    <property type="component" value="Unassembled WGS sequence"/>
</dbReference>
<name>A0A0L6UQ42_9BASI</name>
<gene>
    <name evidence="3" type="ORF">VP01_4672g1</name>
</gene>
<sequence length="310" mass="34655">MLRPVLGEEDGSGVLRKIDLSFFKPIGNQVSYLILPSRSHSKLEQKGLLGTLIGFNDELLSYRILNDDGCLVNTKNLKFLDFKSSPSLVDDELLILEDDYPTSSNSPSGTKSVIEDTVPEQKSEEDKSDSNNEITSSLIPSSSRSLIILNNPNPIFAWSRLCIQGFLKIPGQEYNNTFAPTGKFTLLLIMLLFAINKKLPIRKFDVKSAFLVKANSSIYLNKEISVRTKAISFKLSTSDPCLFIHRNKKSFIFFHVDNLVVMDDVENFGTAFLKRFPNSSGHDPNTLLGMNLSYDSNCVSISKEAHCKRA</sequence>
<accession>A0A0L6UQ42</accession>
<evidence type="ECO:0000259" key="2">
    <source>
        <dbReference type="Pfam" id="PF07727"/>
    </source>
</evidence>
<feature type="region of interest" description="Disordered" evidence="1">
    <location>
        <begin position="100"/>
        <end position="136"/>
    </location>
</feature>
<organism evidence="3 4">
    <name type="scientific">Puccinia sorghi</name>
    <dbReference type="NCBI Taxonomy" id="27349"/>
    <lineage>
        <taxon>Eukaryota</taxon>
        <taxon>Fungi</taxon>
        <taxon>Dikarya</taxon>
        <taxon>Basidiomycota</taxon>
        <taxon>Pucciniomycotina</taxon>
        <taxon>Pucciniomycetes</taxon>
        <taxon>Pucciniales</taxon>
        <taxon>Pucciniaceae</taxon>
        <taxon>Puccinia</taxon>
    </lineage>
</organism>
<proteinExistence type="predicted"/>
<dbReference type="InterPro" id="IPR013103">
    <property type="entry name" value="RVT_2"/>
</dbReference>
<evidence type="ECO:0000256" key="1">
    <source>
        <dbReference type="SAM" id="MobiDB-lite"/>
    </source>
</evidence>
<protein>
    <recommendedName>
        <fullName evidence="2">Reverse transcriptase Ty1/copia-type domain-containing protein</fullName>
    </recommendedName>
</protein>
<keyword evidence="4" id="KW-1185">Reference proteome</keyword>
<evidence type="ECO:0000313" key="4">
    <source>
        <dbReference type="Proteomes" id="UP000037035"/>
    </source>
</evidence>
<reference evidence="3 4" key="1">
    <citation type="submission" date="2015-08" db="EMBL/GenBank/DDBJ databases">
        <title>Next Generation Sequencing and Analysis of the Genome of Puccinia sorghi L Schw, the Causal Agent of Maize Common Rust.</title>
        <authorList>
            <person name="Rochi L."/>
            <person name="Burguener G."/>
            <person name="Darino M."/>
            <person name="Turjanski A."/>
            <person name="Kreff E."/>
            <person name="Dieguez M.J."/>
            <person name="Sacco F."/>
        </authorList>
    </citation>
    <scope>NUCLEOTIDE SEQUENCE [LARGE SCALE GENOMIC DNA]</scope>
    <source>
        <strain evidence="3 4">RO10H11247</strain>
    </source>
</reference>
<dbReference type="AlphaFoldDB" id="A0A0L6UQ42"/>
<dbReference type="OrthoDB" id="1751476at2759"/>
<feature type="compositionally biased region" description="Polar residues" evidence="1">
    <location>
        <begin position="101"/>
        <end position="111"/>
    </location>
</feature>
<feature type="compositionally biased region" description="Basic and acidic residues" evidence="1">
    <location>
        <begin position="119"/>
        <end position="130"/>
    </location>
</feature>
<evidence type="ECO:0000313" key="3">
    <source>
        <dbReference type="EMBL" id="KNZ49955.1"/>
    </source>
</evidence>